<keyword evidence="3" id="KW-0548">Nucleotidyltransferase</keyword>
<keyword evidence="3" id="KW-0808">Transferase</keyword>
<evidence type="ECO:0000256" key="1">
    <source>
        <dbReference type="SAM" id="MobiDB-lite"/>
    </source>
</evidence>
<feature type="compositionally biased region" description="Polar residues" evidence="1">
    <location>
        <begin position="309"/>
        <end position="318"/>
    </location>
</feature>
<dbReference type="Proteomes" id="UP001151760">
    <property type="component" value="Unassembled WGS sequence"/>
</dbReference>
<keyword evidence="3" id="KW-0695">RNA-directed DNA polymerase</keyword>
<reference evidence="3" key="2">
    <citation type="submission" date="2022-01" db="EMBL/GenBank/DDBJ databases">
        <authorList>
            <person name="Yamashiro T."/>
            <person name="Shiraishi A."/>
            <person name="Satake H."/>
            <person name="Nakayama K."/>
        </authorList>
    </citation>
    <scope>NUCLEOTIDE SEQUENCE</scope>
</reference>
<dbReference type="Pfam" id="PF00078">
    <property type="entry name" value="RVT_1"/>
    <property type="match status" value="1"/>
</dbReference>
<dbReference type="InterPro" id="IPR043502">
    <property type="entry name" value="DNA/RNA_pol_sf"/>
</dbReference>
<dbReference type="CDD" id="cd01650">
    <property type="entry name" value="RT_nLTR_like"/>
    <property type="match status" value="1"/>
</dbReference>
<comment type="caution">
    <text evidence="3">The sequence shown here is derived from an EMBL/GenBank/DDBJ whole genome shotgun (WGS) entry which is preliminary data.</text>
</comment>
<dbReference type="InterPro" id="IPR005135">
    <property type="entry name" value="Endo/exonuclease/phosphatase"/>
</dbReference>
<dbReference type="PROSITE" id="PS50878">
    <property type="entry name" value="RT_POL"/>
    <property type="match status" value="1"/>
</dbReference>
<accession>A0ABQ5CE67</accession>
<feature type="compositionally biased region" description="Polar residues" evidence="1">
    <location>
        <begin position="366"/>
        <end position="378"/>
    </location>
</feature>
<dbReference type="InterPro" id="IPR035966">
    <property type="entry name" value="PKF_sf"/>
</dbReference>
<dbReference type="InterPro" id="IPR000477">
    <property type="entry name" value="RT_dom"/>
</dbReference>
<dbReference type="Pfam" id="PF13966">
    <property type="entry name" value="zf-RVT"/>
    <property type="match status" value="1"/>
</dbReference>
<dbReference type="SUPFAM" id="SSF53784">
    <property type="entry name" value="Phosphofructokinase"/>
    <property type="match status" value="1"/>
</dbReference>
<feature type="domain" description="Reverse transcriptase" evidence="2">
    <location>
        <begin position="878"/>
        <end position="1155"/>
    </location>
</feature>
<dbReference type="Pfam" id="PF03372">
    <property type="entry name" value="Exo_endo_phos"/>
    <property type="match status" value="1"/>
</dbReference>
<dbReference type="EMBL" id="BQNB010014059">
    <property type="protein sequence ID" value="GJT23489.1"/>
    <property type="molecule type" value="Genomic_DNA"/>
</dbReference>
<dbReference type="PANTHER" id="PTHR33116:SF79">
    <property type="entry name" value="REVERSE TRANSCRIPTASE DOMAIN, ZINC FINGER, CCHC-TYPE-RELATED"/>
    <property type="match status" value="1"/>
</dbReference>
<sequence>MAPEFWCQTTPTEFWCHGISGAKLHFDDVAPLLKFGTKSLAPRLPVLLDSNVKEASVEPAIVLDDSCIKEFDFNLSLMGKVNEVPTIPNLPVLIAKEGFLNVKIKYLGGMWLLFDFDSSASKQKFLAHTGVRSWFSILKQADNNFVNNERIIWVSVEGLPVKAWTHNSFRKIASIWGELVEWEDDEHTSFSCKNLCLKTKMDVVINDKRKIIIHGIAYWIRVKEFDAWVPDFEDDDDSLSSGEDAPIFNNDIEDSEVDKVSETSFIQEFDHVLNSVHDEAPQSKAAEALPNEETPVSEDPFGIYGLLHKNNNNNSGSMESVDPKFPPGFTPSTSDQEKPKEDPVQVSSNCAHPSSSRTRESKKNRGMTSFPNSHSGSFKQKAGGSIIDLMDELVNVGRAMGYKMDGCLGNKAKRRWINGLCHKHRINFMSLQETKMEDIDVCTIKEVWGNMYFDHVVGPSVGFSGGIVCIWNTNMFVKEHVSKSDYFVAIMGTWIPSSTRLLVISIYAPQELSEKRDLWNYLQSFISRWDGETVLMGDFNEVRSERERFGSVFNQQGATAFNQFISSSSLIDPPLDGYAFTWSHKNASKMSKLDRFLLSEGLFDFFPHLSAICLDKNLSDHRPILLRESCLDYGPTPFRFFHSWFSLDGFDAFVENTWNSLMVSDDNALIRLQRKLQLLKIAIKSWTKEFRLKSNAKKCQIQQDILCLDKLFDLGLINDDSLNKRALLLNELHEINSVNASELSQKAKIRWSIEGDENSKFFHGIINKKRAQLAIRGILADGNWISEPSLVKNEFFHHFSKQFSSPPSSYICLDYEFPVRLTSDQVEDLESEISNEEVKAAVWDCGVNKSPGPDGYTFEFFRKYWTFIGNDIIQAVKAFFANGCFPRGCNSSFIALIPKIQDAKFVKDFRPISLIGSTYKIISKILANRLCLVLPDLISDVQSAFVANRQILDGPFILNELMSWCKHTKFKGMIFKVDFEKAFDSVKWDYLDETLKSFGFGLKWRNWISGCLNNAKGSVLVNGNPTKEFQFFKGLKQGDPLSPFLFILVMETLHLSFKRIINAGLYRGISINGSLTLSHLFYADDVVFVGEWKDSNIHILLNVLKCFFLASGLKINLQKSKLMGLGVSSNVVNSAANLMGCSILQLPFNYLGVKVGCNMSYIGSWDDVISKVSSRLSKWKIKSLSIGGRLTLLKSVLTSIPLYHMSIFKVPMGVLKKLESIRRNFFNGHDGFARKSSWFNWNKALASKKNGAIGLIVKPNRPSIWSDILQAVNSLKDKENFPMLYALEESKSISVADKLGLSSLYLSFRHPPIGGIEQESFNLLCQSVRGLVLSNIEDRWSWSLEGSGLFSVKSSHAYIDDLLPKADVATRWIRILPIKINVFSSKVCLDALPTRCNMSLRGIDISSILCPLCNRAVEKSDHIFFSYSMVRKVWRRLLTWWELDVSSFYSYNEWISWLSSIRLPKLLKVFLEGSCYVMWWLVWKFRNRLLFSDPTSKPDSLFDDVVQMSFLWMNSRSKSQLNWISWLKSPMRISIQQKLVVVNKHGDKTADLLQENGSMGLIFYVLDLNHQRQRVYAYLDMLSYLQAAYFVRDGLRRRDKKTLLTLFSKLDKLLLSPDRLCHSSLWTEKGGIRTWSINEVHASIITCGGLCPGINTVIREIVCALHHMYGDQSSWDRSGVELLKPRDMEDDGIDGFKATTIDTDNKLDVTRTWMQEVYGKQHIKNTELIIMDEHNTKMQATVRMASVNQFKHKLGEGKSVTLQRYSLGKIQPNGSMYGFDFRDYNMIIQLQQEEDDVINHVVTCEDLDNHDKNGKSGKKKPLTFVDAEYDLESQTSENTTPVNTVKSIAATCGDNDKKRNVMLRMTLEASLQMAKKLRRLKSRSRKMPERLCSKTLLFG</sequence>
<dbReference type="InterPro" id="IPR026960">
    <property type="entry name" value="RVT-Znf"/>
</dbReference>
<dbReference type="GO" id="GO:0003964">
    <property type="term" value="F:RNA-directed DNA polymerase activity"/>
    <property type="evidence" value="ECO:0007669"/>
    <property type="project" value="UniProtKB-KW"/>
</dbReference>
<dbReference type="SUPFAM" id="SSF56219">
    <property type="entry name" value="DNase I-like"/>
    <property type="match status" value="1"/>
</dbReference>
<dbReference type="Gene3D" id="3.60.10.10">
    <property type="entry name" value="Endonuclease/exonuclease/phosphatase"/>
    <property type="match status" value="1"/>
</dbReference>
<dbReference type="Gene3D" id="3.40.50.450">
    <property type="match status" value="1"/>
</dbReference>
<proteinExistence type="predicted"/>
<gene>
    <name evidence="3" type="ORF">Tco_0893426</name>
</gene>
<organism evidence="3 4">
    <name type="scientific">Tanacetum coccineum</name>
    <dbReference type="NCBI Taxonomy" id="301880"/>
    <lineage>
        <taxon>Eukaryota</taxon>
        <taxon>Viridiplantae</taxon>
        <taxon>Streptophyta</taxon>
        <taxon>Embryophyta</taxon>
        <taxon>Tracheophyta</taxon>
        <taxon>Spermatophyta</taxon>
        <taxon>Magnoliopsida</taxon>
        <taxon>eudicotyledons</taxon>
        <taxon>Gunneridae</taxon>
        <taxon>Pentapetalae</taxon>
        <taxon>asterids</taxon>
        <taxon>campanulids</taxon>
        <taxon>Asterales</taxon>
        <taxon>Asteraceae</taxon>
        <taxon>Asteroideae</taxon>
        <taxon>Anthemideae</taxon>
        <taxon>Anthemidinae</taxon>
        <taxon>Tanacetum</taxon>
    </lineage>
</organism>
<evidence type="ECO:0000313" key="3">
    <source>
        <dbReference type="EMBL" id="GJT23489.1"/>
    </source>
</evidence>
<feature type="compositionally biased region" description="Polar residues" evidence="1">
    <location>
        <begin position="345"/>
        <end position="356"/>
    </location>
</feature>
<evidence type="ECO:0000259" key="2">
    <source>
        <dbReference type="PROSITE" id="PS50878"/>
    </source>
</evidence>
<keyword evidence="4" id="KW-1185">Reference proteome</keyword>
<dbReference type="SUPFAM" id="SSF56672">
    <property type="entry name" value="DNA/RNA polymerases"/>
    <property type="match status" value="1"/>
</dbReference>
<dbReference type="InterPro" id="IPR036691">
    <property type="entry name" value="Endo/exonu/phosph_ase_sf"/>
</dbReference>
<protein>
    <submittedName>
        <fullName evidence="3">RNA-directed DNA polymerase, eukaryota</fullName>
    </submittedName>
</protein>
<feature type="region of interest" description="Disordered" evidence="1">
    <location>
        <begin position="281"/>
        <end position="380"/>
    </location>
</feature>
<evidence type="ECO:0000313" key="4">
    <source>
        <dbReference type="Proteomes" id="UP001151760"/>
    </source>
</evidence>
<reference evidence="3" key="1">
    <citation type="journal article" date="2022" name="Int. J. Mol. Sci.">
        <title>Draft Genome of Tanacetum Coccineum: Genomic Comparison of Closely Related Tanacetum-Family Plants.</title>
        <authorList>
            <person name="Yamashiro T."/>
            <person name="Shiraishi A."/>
            <person name="Nakayama K."/>
            <person name="Satake H."/>
        </authorList>
    </citation>
    <scope>NUCLEOTIDE SEQUENCE</scope>
</reference>
<name>A0ABQ5CE67_9ASTR</name>
<dbReference type="PANTHER" id="PTHR33116">
    <property type="entry name" value="REVERSE TRANSCRIPTASE ZINC-BINDING DOMAIN-CONTAINING PROTEIN-RELATED-RELATED"/>
    <property type="match status" value="1"/>
</dbReference>